<keyword evidence="1" id="KW-0175">Coiled coil</keyword>
<dbReference type="AlphaFoldDB" id="A0A1G2BSZ1"/>
<dbReference type="EMBL" id="MHKN01000035">
    <property type="protein sequence ID" value="OGY91709.1"/>
    <property type="molecule type" value="Genomic_DNA"/>
</dbReference>
<proteinExistence type="predicted"/>
<evidence type="ECO:0000256" key="1">
    <source>
        <dbReference type="SAM" id="Coils"/>
    </source>
</evidence>
<protein>
    <submittedName>
        <fullName evidence="2">Uncharacterized protein</fullName>
    </submittedName>
</protein>
<sequence length="109" mass="12604">MENEPQPKTGLDQLQEAIANASSAIEAEFDRTTNDWLSCFGSMVFVVDMYLSMEKVQELLAPDKYQEALSRLKQLKERLRELREQYPEKTTIPPDEIKQELLDALDVLK</sequence>
<evidence type="ECO:0000313" key="2">
    <source>
        <dbReference type="EMBL" id="OGY91709.1"/>
    </source>
</evidence>
<evidence type="ECO:0000313" key="3">
    <source>
        <dbReference type="Proteomes" id="UP000177349"/>
    </source>
</evidence>
<dbReference type="Proteomes" id="UP000177349">
    <property type="component" value="Unassembled WGS sequence"/>
</dbReference>
<organism evidence="2 3">
    <name type="scientific">Candidatus Komeilibacteria bacterium RIFCSPLOWO2_01_FULL_53_11</name>
    <dbReference type="NCBI Taxonomy" id="1798552"/>
    <lineage>
        <taxon>Bacteria</taxon>
        <taxon>Candidatus Komeiliibacteriota</taxon>
    </lineage>
</organism>
<name>A0A1G2BSZ1_9BACT</name>
<reference evidence="2 3" key="1">
    <citation type="journal article" date="2016" name="Nat. Commun.">
        <title>Thousands of microbial genomes shed light on interconnected biogeochemical processes in an aquifer system.</title>
        <authorList>
            <person name="Anantharaman K."/>
            <person name="Brown C.T."/>
            <person name="Hug L.A."/>
            <person name="Sharon I."/>
            <person name="Castelle C.J."/>
            <person name="Probst A.J."/>
            <person name="Thomas B.C."/>
            <person name="Singh A."/>
            <person name="Wilkins M.J."/>
            <person name="Karaoz U."/>
            <person name="Brodie E.L."/>
            <person name="Williams K.H."/>
            <person name="Hubbard S.S."/>
            <person name="Banfield J.F."/>
        </authorList>
    </citation>
    <scope>NUCLEOTIDE SEQUENCE [LARGE SCALE GENOMIC DNA]</scope>
</reference>
<feature type="coiled-coil region" evidence="1">
    <location>
        <begin position="65"/>
        <end position="92"/>
    </location>
</feature>
<gene>
    <name evidence="2" type="ORF">A3B31_02225</name>
</gene>
<comment type="caution">
    <text evidence="2">The sequence shown here is derived from an EMBL/GenBank/DDBJ whole genome shotgun (WGS) entry which is preliminary data.</text>
</comment>
<accession>A0A1G2BSZ1</accession>